<protein>
    <submittedName>
        <fullName evidence="3">Uncharacterized protein</fullName>
    </submittedName>
</protein>
<dbReference type="SUPFAM" id="SSF54695">
    <property type="entry name" value="POZ domain"/>
    <property type="match status" value="1"/>
</dbReference>
<feature type="compositionally biased region" description="Acidic residues" evidence="2">
    <location>
        <begin position="227"/>
        <end position="236"/>
    </location>
</feature>
<feature type="region of interest" description="Disordered" evidence="2">
    <location>
        <begin position="209"/>
        <end position="236"/>
    </location>
</feature>
<feature type="region of interest" description="Disordered" evidence="2">
    <location>
        <begin position="102"/>
        <end position="124"/>
    </location>
</feature>
<organism evidence="3 4">
    <name type="scientific">Octopus vulgaris</name>
    <name type="common">Common octopus</name>
    <dbReference type="NCBI Taxonomy" id="6645"/>
    <lineage>
        <taxon>Eukaryota</taxon>
        <taxon>Metazoa</taxon>
        <taxon>Spiralia</taxon>
        <taxon>Lophotrochozoa</taxon>
        <taxon>Mollusca</taxon>
        <taxon>Cephalopoda</taxon>
        <taxon>Coleoidea</taxon>
        <taxon>Octopodiformes</taxon>
        <taxon>Octopoda</taxon>
        <taxon>Incirrata</taxon>
        <taxon>Octopodidae</taxon>
        <taxon>Octopus</taxon>
    </lineage>
</organism>
<feature type="compositionally biased region" description="Basic residues" evidence="2">
    <location>
        <begin position="105"/>
        <end position="119"/>
    </location>
</feature>
<keyword evidence="1" id="KW-0175">Coiled coil</keyword>
<sequence>MCITYTLRKDLKWNITSIMYNQGARYGHFVNHGSRQALMGYHNSRGRFDQQILRRIPLQEAHRPRVPPGRNAHTASYVQRTHWFPNYRRGNQRGMVTGNMDRRSNPRGHRNATHHHNQQQHRNTVQRHVEDNADVCFICGDYLQNSAEVGIHLCDGGPNPRAQLPSHQVRVHQQPRARAVRMGHSTDSLQQEVAVAGAVSEAVAAAVAAPPSPSFHRAQPPTSDNHEVEDDSDSEEMQCHFESLLEGCLTDLQSRYQNATERLQEGLSSKADEIRKIYRIVQKDKKKTKELKAEMNDRAVELDEREAELKNLKDKIEKSKRALDADSEQQTKEVSRLWQQLKDEYNRIENVYTVQKGRIKLDVGGHEFTTSVFTLTQVQDSMLAAMFSGRHEIKHEVDANKSCENCAMKPYSTSYLVWCSRLRSCCDITVASSFEHHGSIVVSYDLQQRRGIVAASGFLISSNSCYSQCVVTLDYLL</sequence>
<evidence type="ECO:0000313" key="4">
    <source>
        <dbReference type="Proteomes" id="UP001162480"/>
    </source>
</evidence>
<proteinExistence type="predicted"/>
<reference evidence="3" key="1">
    <citation type="submission" date="2023-08" db="EMBL/GenBank/DDBJ databases">
        <authorList>
            <person name="Alioto T."/>
            <person name="Alioto T."/>
            <person name="Gomez Garrido J."/>
        </authorList>
    </citation>
    <scope>NUCLEOTIDE SEQUENCE</scope>
</reference>
<dbReference type="Gene3D" id="3.30.710.10">
    <property type="entry name" value="Potassium Channel Kv1.1, Chain A"/>
    <property type="match status" value="1"/>
</dbReference>
<gene>
    <name evidence="3" type="ORF">OCTVUL_1B003472</name>
</gene>
<feature type="coiled-coil region" evidence="1">
    <location>
        <begin position="285"/>
        <end position="329"/>
    </location>
</feature>
<dbReference type="InterPro" id="IPR011333">
    <property type="entry name" value="SKP1/BTB/POZ_sf"/>
</dbReference>
<dbReference type="EMBL" id="OX597823">
    <property type="protein sequence ID" value="CAI9729602.1"/>
    <property type="molecule type" value="Genomic_DNA"/>
</dbReference>
<evidence type="ECO:0000256" key="2">
    <source>
        <dbReference type="SAM" id="MobiDB-lite"/>
    </source>
</evidence>
<evidence type="ECO:0000256" key="1">
    <source>
        <dbReference type="SAM" id="Coils"/>
    </source>
</evidence>
<dbReference type="Proteomes" id="UP001162480">
    <property type="component" value="Chromosome 10"/>
</dbReference>
<keyword evidence="4" id="KW-1185">Reference proteome</keyword>
<dbReference type="AlphaFoldDB" id="A0AA36BA81"/>
<name>A0AA36BA81_OCTVU</name>
<evidence type="ECO:0000313" key="3">
    <source>
        <dbReference type="EMBL" id="CAI9729602.1"/>
    </source>
</evidence>
<accession>A0AA36BA81</accession>